<evidence type="ECO:0000256" key="3">
    <source>
        <dbReference type="SAM" id="Phobius"/>
    </source>
</evidence>
<dbReference type="Proteomes" id="UP000260655">
    <property type="component" value="Unassembled WGS sequence"/>
</dbReference>
<name>A0A3E4GL93_9FIRM</name>
<comment type="caution">
    <text evidence="5">The sequence shown here is derived from an EMBL/GenBank/DDBJ whole genome shotgun (WGS) entry which is preliminary data.</text>
</comment>
<evidence type="ECO:0000256" key="2">
    <source>
        <dbReference type="SAM" id="MobiDB-lite"/>
    </source>
</evidence>
<feature type="coiled-coil region" evidence="1">
    <location>
        <begin position="17"/>
        <end position="74"/>
    </location>
</feature>
<keyword evidence="1" id="KW-0175">Coiled coil</keyword>
<dbReference type="AlphaFoldDB" id="A0A3E4GL93"/>
<feature type="compositionally biased region" description="Basic and acidic residues" evidence="2">
    <location>
        <begin position="114"/>
        <end position="136"/>
    </location>
</feature>
<evidence type="ECO:0000313" key="6">
    <source>
        <dbReference type="Proteomes" id="UP000260655"/>
    </source>
</evidence>
<feature type="transmembrane region" description="Helical" evidence="3">
    <location>
        <begin position="146"/>
        <end position="165"/>
    </location>
</feature>
<feature type="domain" description="DUF4367" evidence="4">
    <location>
        <begin position="227"/>
        <end position="333"/>
    </location>
</feature>
<evidence type="ECO:0000259" key="4">
    <source>
        <dbReference type="Pfam" id="PF14285"/>
    </source>
</evidence>
<gene>
    <name evidence="5" type="ORF">DXD67_15550</name>
</gene>
<keyword evidence="3" id="KW-1133">Transmembrane helix</keyword>
<dbReference type="InterPro" id="IPR025377">
    <property type="entry name" value="DUF4367"/>
</dbReference>
<evidence type="ECO:0000256" key="1">
    <source>
        <dbReference type="SAM" id="Coils"/>
    </source>
</evidence>
<proteinExistence type="predicted"/>
<feature type="region of interest" description="Disordered" evidence="2">
    <location>
        <begin position="114"/>
        <end position="138"/>
    </location>
</feature>
<dbReference type="Pfam" id="PF14285">
    <property type="entry name" value="DUF4367"/>
    <property type="match status" value="1"/>
</dbReference>
<organism evidence="5 6">
    <name type="scientific">Coprococcus comes</name>
    <dbReference type="NCBI Taxonomy" id="410072"/>
    <lineage>
        <taxon>Bacteria</taxon>
        <taxon>Bacillati</taxon>
        <taxon>Bacillota</taxon>
        <taxon>Clostridia</taxon>
        <taxon>Lachnospirales</taxon>
        <taxon>Lachnospiraceae</taxon>
        <taxon>Coprococcus</taxon>
    </lineage>
</organism>
<sequence>MRFKMEKHEDNLDKLLKAELEKEAGEIMEEMDSDESLQDISFPEDLDEKMWSKIQEYEEQQKAYEKLSDADKEAIRLGREVQALRGGNDMKDRFKKDVESDSYRDNVVPIEYVKHETDNKASDDGTNGETEKEAGKKKVKKRKRHWKAYGIVAIVAVFAMMWSMVSIGGTPFFGKLWTQTIGDRKMTQVDTEREDGSKNKVDDYDEESVYENIKEKMGVDVVRILKKPDDMVLIQSDIDEVLKKVCLIYNNGESMIEYQMIFNYKEQSHGYDVEDKKIKEEQIEVDGNNINVTQYELPDESKENVAQFIYKDVFYTINTTMDENNFKELLKSLYFF</sequence>
<keyword evidence="3" id="KW-0812">Transmembrane</keyword>
<reference evidence="5 6" key="1">
    <citation type="submission" date="2018-08" db="EMBL/GenBank/DDBJ databases">
        <title>A genome reference for cultivated species of the human gut microbiota.</title>
        <authorList>
            <person name="Zou Y."/>
            <person name="Xue W."/>
            <person name="Luo G."/>
        </authorList>
    </citation>
    <scope>NUCLEOTIDE SEQUENCE [LARGE SCALE GENOMIC DNA]</scope>
    <source>
        <strain evidence="5 6">TM07-19</strain>
    </source>
</reference>
<keyword evidence="3" id="KW-0472">Membrane</keyword>
<accession>A0A3E4GL93</accession>
<dbReference type="EMBL" id="QSOV01000029">
    <property type="protein sequence ID" value="RGJ20347.1"/>
    <property type="molecule type" value="Genomic_DNA"/>
</dbReference>
<evidence type="ECO:0000313" key="5">
    <source>
        <dbReference type="EMBL" id="RGJ20347.1"/>
    </source>
</evidence>
<protein>
    <submittedName>
        <fullName evidence="5">DUF4367 domain-containing protein</fullName>
    </submittedName>
</protein>